<reference evidence="6" key="1">
    <citation type="journal article" date="2014" name="Front. Microbiol.">
        <title>High frequency of phylogenetically diverse reductive dehalogenase-homologous genes in deep subseafloor sedimentary metagenomes.</title>
        <authorList>
            <person name="Kawai M."/>
            <person name="Futagami T."/>
            <person name="Toyoda A."/>
            <person name="Takaki Y."/>
            <person name="Nishi S."/>
            <person name="Hori S."/>
            <person name="Arai W."/>
            <person name="Tsubouchi T."/>
            <person name="Morono Y."/>
            <person name="Uchiyama I."/>
            <person name="Ito T."/>
            <person name="Fujiyama A."/>
            <person name="Inagaki F."/>
            <person name="Takami H."/>
        </authorList>
    </citation>
    <scope>NUCLEOTIDE SEQUENCE</scope>
    <source>
        <strain evidence="6">Expedition CK06-06</strain>
    </source>
</reference>
<sequence>MARSAFVTPRRTGKPLAAAARSPVEWIGRRADARAGAGGLLGGIVRAIAACVGFVLFAAFFALAQGYDSVPDDALIVRFGESGSGYELLEAGTQGGRFITALMIATSTWNPVVALDGGSAFCTGEMHRGLVGIRPMTGVYFPELAKSWAISEDGLNITFHLREGIRWSDGAPFTADDVVFTYNDLI</sequence>
<gene>
    <name evidence="6" type="ORF">S01H1_20432</name>
</gene>
<dbReference type="EMBL" id="BARS01011179">
    <property type="protein sequence ID" value="GAF99408.1"/>
    <property type="molecule type" value="Genomic_DNA"/>
</dbReference>
<dbReference type="InterPro" id="IPR000914">
    <property type="entry name" value="SBP_5_dom"/>
</dbReference>
<keyword evidence="2" id="KW-0813">Transport</keyword>
<feature type="transmembrane region" description="Helical" evidence="4">
    <location>
        <begin position="39"/>
        <end position="63"/>
    </location>
</feature>
<protein>
    <recommendedName>
        <fullName evidence="5">Solute-binding protein family 5 domain-containing protein</fullName>
    </recommendedName>
</protein>
<proteinExistence type="inferred from homology"/>
<dbReference type="Gene3D" id="3.40.190.10">
    <property type="entry name" value="Periplasmic binding protein-like II"/>
    <property type="match status" value="1"/>
</dbReference>
<keyword evidence="4" id="KW-0472">Membrane</keyword>
<organism evidence="6">
    <name type="scientific">marine sediment metagenome</name>
    <dbReference type="NCBI Taxonomy" id="412755"/>
    <lineage>
        <taxon>unclassified sequences</taxon>
        <taxon>metagenomes</taxon>
        <taxon>ecological metagenomes</taxon>
    </lineage>
</organism>
<dbReference type="Pfam" id="PF00496">
    <property type="entry name" value="SBP_bac_5"/>
    <property type="match status" value="1"/>
</dbReference>
<evidence type="ECO:0000256" key="2">
    <source>
        <dbReference type="ARBA" id="ARBA00022448"/>
    </source>
</evidence>
<feature type="domain" description="Solute-binding protein family 5" evidence="5">
    <location>
        <begin position="142"/>
        <end position="185"/>
    </location>
</feature>
<dbReference type="SUPFAM" id="SSF53850">
    <property type="entry name" value="Periplasmic binding protein-like II"/>
    <property type="match status" value="1"/>
</dbReference>
<dbReference type="InterPro" id="IPR039424">
    <property type="entry name" value="SBP_5"/>
</dbReference>
<dbReference type="GO" id="GO:0015833">
    <property type="term" value="P:peptide transport"/>
    <property type="evidence" value="ECO:0007669"/>
    <property type="project" value="TreeGrafter"/>
</dbReference>
<dbReference type="AlphaFoldDB" id="X0U0R7"/>
<dbReference type="PANTHER" id="PTHR30290:SF9">
    <property type="entry name" value="OLIGOPEPTIDE-BINDING PROTEIN APPA"/>
    <property type="match status" value="1"/>
</dbReference>
<evidence type="ECO:0000259" key="5">
    <source>
        <dbReference type="Pfam" id="PF00496"/>
    </source>
</evidence>
<name>X0U0R7_9ZZZZ</name>
<keyword evidence="4" id="KW-0812">Transmembrane</keyword>
<dbReference type="PANTHER" id="PTHR30290">
    <property type="entry name" value="PERIPLASMIC BINDING COMPONENT OF ABC TRANSPORTER"/>
    <property type="match status" value="1"/>
</dbReference>
<comment type="caution">
    <text evidence="6">The sequence shown here is derived from an EMBL/GenBank/DDBJ whole genome shotgun (WGS) entry which is preliminary data.</text>
</comment>
<keyword evidence="4" id="KW-1133">Transmembrane helix</keyword>
<evidence type="ECO:0000313" key="6">
    <source>
        <dbReference type="EMBL" id="GAF99408.1"/>
    </source>
</evidence>
<evidence type="ECO:0000256" key="1">
    <source>
        <dbReference type="ARBA" id="ARBA00005695"/>
    </source>
</evidence>
<feature type="non-terminal residue" evidence="6">
    <location>
        <position position="186"/>
    </location>
</feature>
<dbReference type="GO" id="GO:1904680">
    <property type="term" value="F:peptide transmembrane transporter activity"/>
    <property type="evidence" value="ECO:0007669"/>
    <property type="project" value="TreeGrafter"/>
</dbReference>
<evidence type="ECO:0000256" key="4">
    <source>
        <dbReference type="SAM" id="Phobius"/>
    </source>
</evidence>
<comment type="similarity">
    <text evidence="1">Belongs to the bacterial solute-binding protein 5 family.</text>
</comment>
<keyword evidence="3" id="KW-0732">Signal</keyword>
<evidence type="ECO:0000256" key="3">
    <source>
        <dbReference type="ARBA" id="ARBA00022729"/>
    </source>
</evidence>
<accession>X0U0R7</accession>